<accession>A0AAX3LXT5</accession>
<reference evidence="1 2" key="1">
    <citation type="submission" date="2023-02" db="EMBL/GenBank/DDBJ databases">
        <title>Genome sequence of Paenibacillus kyungheensis KACC 18744.</title>
        <authorList>
            <person name="Kim S."/>
            <person name="Heo J."/>
            <person name="Kwon S.-W."/>
        </authorList>
    </citation>
    <scope>NUCLEOTIDE SEQUENCE [LARGE SCALE GENOMIC DNA]</scope>
    <source>
        <strain evidence="1 2">KACC 18744</strain>
    </source>
</reference>
<organism evidence="1 2">
    <name type="scientific">Paenibacillus kyungheensis</name>
    <dbReference type="NCBI Taxonomy" id="1452732"/>
    <lineage>
        <taxon>Bacteria</taxon>
        <taxon>Bacillati</taxon>
        <taxon>Bacillota</taxon>
        <taxon>Bacilli</taxon>
        <taxon>Bacillales</taxon>
        <taxon>Paenibacillaceae</taxon>
        <taxon>Paenibacillus</taxon>
    </lineage>
</organism>
<protein>
    <submittedName>
        <fullName evidence="1">Uncharacterized protein</fullName>
    </submittedName>
</protein>
<dbReference type="Pfam" id="PF00357">
    <property type="entry name" value="Integrin_alpha"/>
    <property type="match status" value="1"/>
</dbReference>
<evidence type="ECO:0000313" key="2">
    <source>
        <dbReference type="Proteomes" id="UP001220509"/>
    </source>
</evidence>
<proteinExistence type="predicted"/>
<dbReference type="RefSeq" id="WP_273613252.1">
    <property type="nucleotide sequence ID" value="NZ_CP117416.1"/>
</dbReference>
<name>A0AAX3LXT5_9BACL</name>
<dbReference type="EMBL" id="CP117416">
    <property type="protein sequence ID" value="WCT54767.1"/>
    <property type="molecule type" value="Genomic_DNA"/>
</dbReference>
<dbReference type="AlphaFoldDB" id="A0AAX3LXT5"/>
<gene>
    <name evidence="1" type="ORF">PQ456_16385</name>
</gene>
<sequence length="139" mass="15302">MGFFKRNKKEQDHMEQADQAMSKGLSGLFMKTIVPKEQRDQINASLEMARQAQSSASGQIPITATAQVISVKDTGKLVNFDPIIILVLDVTENNGTRYQKTLETMVSKMHIPRPGDHIGLGIHPSSPANFIYMGIISSS</sequence>
<dbReference type="Proteomes" id="UP001220509">
    <property type="component" value="Chromosome"/>
</dbReference>
<evidence type="ECO:0000313" key="1">
    <source>
        <dbReference type="EMBL" id="WCT54767.1"/>
    </source>
</evidence>
<keyword evidence="2" id="KW-1185">Reference proteome</keyword>
<dbReference type="InterPro" id="IPR018184">
    <property type="entry name" value="Integrin_alpha_C_CS"/>
</dbReference>
<dbReference type="KEGG" id="pka:PQ456_16385"/>